<dbReference type="InterPro" id="IPR039539">
    <property type="entry name" value="Ras_GTPase_bind_prot"/>
</dbReference>
<dbReference type="SUPFAM" id="SSF54928">
    <property type="entry name" value="RNA-binding domain, RBD"/>
    <property type="match status" value="1"/>
</dbReference>
<dbReference type="Gene3D" id="3.30.70.330">
    <property type="match status" value="1"/>
</dbReference>
<dbReference type="PANTHER" id="PTHR10693">
    <property type="entry name" value="RAS GTPASE-ACTIVATING PROTEIN-BINDING PROTEIN"/>
    <property type="match status" value="1"/>
</dbReference>
<dbReference type="GO" id="GO:0005829">
    <property type="term" value="C:cytosol"/>
    <property type="evidence" value="ECO:0007669"/>
    <property type="project" value="TreeGrafter"/>
</dbReference>
<feature type="compositionally biased region" description="Basic and acidic residues" evidence="3">
    <location>
        <begin position="214"/>
        <end position="224"/>
    </location>
</feature>
<dbReference type="GO" id="GO:1990904">
    <property type="term" value="C:ribonucleoprotein complex"/>
    <property type="evidence" value="ECO:0007669"/>
    <property type="project" value="TreeGrafter"/>
</dbReference>
<gene>
    <name evidence="6" type="ORF">RJ639_012952</name>
</gene>
<feature type="compositionally biased region" description="Basic and acidic residues" evidence="3">
    <location>
        <begin position="236"/>
        <end position="248"/>
    </location>
</feature>
<reference evidence="6" key="1">
    <citation type="submission" date="2022-12" db="EMBL/GenBank/DDBJ databases">
        <title>Draft genome assemblies for two species of Escallonia (Escalloniales).</title>
        <authorList>
            <person name="Chanderbali A."/>
            <person name="Dervinis C."/>
            <person name="Anghel I."/>
            <person name="Soltis D."/>
            <person name="Soltis P."/>
            <person name="Zapata F."/>
        </authorList>
    </citation>
    <scope>NUCLEOTIDE SEQUENCE</scope>
    <source>
        <strain evidence="6">UCBG64.0493</strain>
        <tissue evidence="6">Leaf</tissue>
    </source>
</reference>
<sequence>MAMQTETPPTAPSAEVVGNAFVEQYYHILHQSPDSVYKFYQDSSVLSRPDADGVMTTVTTMKGINDKICSLDYTNYKAEIKTADAQDSYKDGVTVLVTGCLTGKDNLRRKFAQSFFLAPQDKGYFVSNDVFRYVEGSEPLETSKATNYEINDTPSVTSPSLTPHPGSDLYSFVHMIVDIGLKYPLTSFSIFVLEPSYVPDPPVTDQATSHIEENQKIDETTHEPLDDESQLASEKVTMDREPHSDENHVSAVTEPTSPSAQEGTPKKSYASIVSSQTKKGNAGSIKIYVPANTSKVAPTKTEKQSQAPAPEASVPSAPSIIDAPESSNFQDEGEGHSIYIRNLPLNATVAQLEAEFKKFGPIKRGGVQVRSSKHQGFCFGFVKFEDVSSMHSAIQASPVTIGNHQAAVEIKRTTTRVGSGRGRFPSGRGGFRNDSFRGRGTFNGSRSFGRNDFVSRGDFSDRGRGPAGHSGEGYQQGRGRGSRRGDPSQNAGSG</sequence>
<dbReference type="GO" id="GO:0003729">
    <property type="term" value="F:mRNA binding"/>
    <property type="evidence" value="ECO:0007669"/>
    <property type="project" value="TreeGrafter"/>
</dbReference>
<dbReference type="CDD" id="cd00780">
    <property type="entry name" value="NTF2"/>
    <property type="match status" value="1"/>
</dbReference>
<feature type="compositionally biased region" description="Low complexity" evidence="3">
    <location>
        <begin position="305"/>
        <end position="319"/>
    </location>
</feature>
<dbReference type="InterPro" id="IPR000504">
    <property type="entry name" value="RRM_dom"/>
</dbReference>
<dbReference type="CDD" id="cd00590">
    <property type="entry name" value="RRM_SF"/>
    <property type="match status" value="1"/>
</dbReference>
<evidence type="ECO:0000313" key="7">
    <source>
        <dbReference type="Proteomes" id="UP001188597"/>
    </source>
</evidence>
<keyword evidence="1 2" id="KW-0694">RNA-binding</keyword>
<dbReference type="FunFam" id="3.30.70.330:FF:001141">
    <property type="entry name" value="Ras GTPase-activating protein-binding protein 1"/>
    <property type="match status" value="1"/>
</dbReference>
<proteinExistence type="predicted"/>
<evidence type="ECO:0000256" key="3">
    <source>
        <dbReference type="SAM" id="MobiDB-lite"/>
    </source>
</evidence>
<dbReference type="AlphaFoldDB" id="A0AA88VNQ9"/>
<dbReference type="PROSITE" id="PS50177">
    <property type="entry name" value="NTF2_DOMAIN"/>
    <property type="match status" value="1"/>
</dbReference>
<feature type="domain" description="NTF2" evidence="5">
    <location>
        <begin position="17"/>
        <end position="133"/>
    </location>
</feature>
<feature type="compositionally biased region" description="Basic and acidic residues" evidence="3">
    <location>
        <begin position="453"/>
        <end position="464"/>
    </location>
</feature>
<comment type="caution">
    <text evidence="6">The sequence shown here is derived from an EMBL/GenBank/DDBJ whole genome shotgun (WGS) entry which is preliminary data.</text>
</comment>
<dbReference type="Proteomes" id="UP001188597">
    <property type="component" value="Unassembled WGS sequence"/>
</dbReference>
<dbReference type="InterPro" id="IPR012677">
    <property type="entry name" value="Nucleotide-bd_a/b_plait_sf"/>
</dbReference>
<accession>A0AA88VNQ9</accession>
<feature type="domain" description="RRM" evidence="4">
    <location>
        <begin position="336"/>
        <end position="415"/>
    </location>
</feature>
<dbReference type="InterPro" id="IPR018222">
    <property type="entry name" value="Nuclear_transport_factor_2_euk"/>
</dbReference>
<dbReference type="Pfam" id="PF02136">
    <property type="entry name" value="NTF2"/>
    <property type="match status" value="1"/>
</dbReference>
<organism evidence="6 7">
    <name type="scientific">Escallonia herrerae</name>
    <dbReference type="NCBI Taxonomy" id="1293975"/>
    <lineage>
        <taxon>Eukaryota</taxon>
        <taxon>Viridiplantae</taxon>
        <taxon>Streptophyta</taxon>
        <taxon>Embryophyta</taxon>
        <taxon>Tracheophyta</taxon>
        <taxon>Spermatophyta</taxon>
        <taxon>Magnoliopsida</taxon>
        <taxon>eudicotyledons</taxon>
        <taxon>Gunneridae</taxon>
        <taxon>Pentapetalae</taxon>
        <taxon>asterids</taxon>
        <taxon>campanulids</taxon>
        <taxon>Escalloniales</taxon>
        <taxon>Escalloniaceae</taxon>
        <taxon>Escallonia</taxon>
    </lineage>
</organism>
<evidence type="ECO:0000259" key="5">
    <source>
        <dbReference type="PROSITE" id="PS50177"/>
    </source>
</evidence>
<dbReference type="SUPFAM" id="SSF54427">
    <property type="entry name" value="NTF2-like"/>
    <property type="match status" value="1"/>
</dbReference>
<dbReference type="PANTHER" id="PTHR10693:SF52">
    <property type="entry name" value="RAS GTPASE-ACTIVATING BINDING-LIKE PROTEIN"/>
    <property type="match status" value="1"/>
</dbReference>
<protein>
    <recommendedName>
        <fullName evidence="8">G3BP-like protein</fullName>
    </recommendedName>
</protein>
<feature type="compositionally biased region" description="Low complexity" evidence="3">
    <location>
        <begin position="415"/>
        <end position="426"/>
    </location>
</feature>
<evidence type="ECO:0000256" key="2">
    <source>
        <dbReference type="PROSITE-ProRule" id="PRU00176"/>
    </source>
</evidence>
<dbReference type="Pfam" id="PF00076">
    <property type="entry name" value="RRM_1"/>
    <property type="match status" value="1"/>
</dbReference>
<name>A0AA88VNQ9_9ASTE</name>
<dbReference type="EMBL" id="JAVXUP010001389">
    <property type="protein sequence ID" value="KAK3012282.1"/>
    <property type="molecule type" value="Genomic_DNA"/>
</dbReference>
<feature type="region of interest" description="Disordered" evidence="3">
    <location>
        <begin position="295"/>
        <end position="332"/>
    </location>
</feature>
<evidence type="ECO:0000313" key="6">
    <source>
        <dbReference type="EMBL" id="KAK3012282.1"/>
    </source>
</evidence>
<feature type="compositionally biased region" description="Gly residues" evidence="3">
    <location>
        <begin position="465"/>
        <end position="479"/>
    </location>
</feature>
<dbReference type="FunFam" id="3.10.450.50:FF:000003">
    <property type="entry name" value="Nuclear transport factor 2 family protein"/>
    <property type="match status" value="1"/>
</dbReference>
<keyword evidence="7" id="KW-1185">Reference proteome</keyword>
<feature type="compositionally biased region" description="Polar residues" evidence="3">
    <location>
        <begin position="253"/>
        <end position="262"/>
    </location>
</feature>
<feature type="region of interest" description="Disordered" evidence="3">
    <location>
        <begin position="214"/>
        <end position="275"/>
    </location>
</feature>
<evidence type="ECO:0000259" key="4">
    <source>
        <dbReference type="PROSITE" id="PS50102"/>
    </source>
</evidence>
<dbReference type="SMART" id="SM00360">
    <property type="entry name" value="RRM"/>
    <property type="match status" value="1"/>
</dbReference>
<dbReference type="InterPro" id="IPR002075">
    <property type="entry name" value="NTF2_dom"/>
</dbReference>
<evidence type="ECO:0008006" key="8">
    <source>
        <dbReference type="Google" id="ProtNLM"/>
    </source>
</evidence>
<dbReference type="PROSITE" id="PS50102">
    <property type="entry name" value="RRM"/>
    <property type="match status" value="1"/>
</dbReference>
<dbReference type="InterPro" id="IPR035979">
    <property type="entry name" value="RBD_domain_sf"/>
</dbReference>
<evidence type="ECO:0000256" key="1">
    <source>
        <dbReference type="ARBA" id="ARBA00022884"/>
    </source>
</evidence>
<feature type="region of interest" description="Disordered" evidence="3">
    <location>
        <begin position="414"/>
        <end position="494"/>
    </location>
</feature>
<dbReference type="Gene3D" id="3.10.450.50">
    <property type="match status" value="1"/>
</dbReference>
<dbReference type="InterPro" id="IPR032710">
    <property type="entry name" value="NTF2-like_dom_sf"/>
</dbReference>